<dbReference type="GeneID" id="5895299"/>
<dbReference type="eggNOG" id="KOG4006">
    <property type="taxonomic scope" value="Eukaryota"/>
</dbReference>
<dbReference type="EMBL" id="CH991576">
    <property type="protein sequence ID" value="EDQ85194.1"/>
    <property type="molecule type" value="Genomic_DNA"/>
</dbReference>
<dbReference type="PANTHER" id="PTHR22978:SF22">
    <property type="entry name" value="BTG FAMILY PROTEIN"/>
    <property type="match status" value="1"/>
</dbReference>
<dbReference type="KEGG" id="mbr:MONBRDRAFT_29490"/>
<sequence length="365" mass="38599">MQVKEELTYRPVTRCAQATAAAGGNIASTRLAFLVEPHSVFFIYTRRLPPLVKAAVYTTALGLQPSADTALFTTPPAPNCPSLSSFPLLPDASLAMTLMEEEVAVAARVVDEVFLADKDMHLRNNFRDELEDHLLAHVAGHCYNNPVRGSGYRCLRAHSGKQDAIVRQAAQAAGALSLLDALPMDWTMWVDPGCVAYRVADGMVQEFEVVDTQFQIEPTANLGFAEPISSSSLSPVLSEATSPIQSRHTYSPPAHMGGSGPIIDTAAATKAAAAAANAALANAALANAALANAARLKPPKSLKVNGRSRRRSKRQAQSYNNSAANTGATQGYQGGWAPYDSSYDGPMDPATAAALAAHSFMQAAC</sequence>
<proteinExistence type="inferred from homology"/>
<feature type="domain" description="Anti-proliferative protein" evidence="3">
    <location>
        <begin position="99"/>
        <end position="202"/>
    </location>
</feature>
<dbReference type="InParanoid" id="A9VB87"/>
<dbReference type="AlphaFoldDB" id="A9VB87"/>
<evidence type="ECO:0000313" key="5">
    <source>
        <dbReference type="Proteomes" id="UP000001357"/>
    </source>
</evidence>
<dbReference type="GO" id="GO:0005634">
    <property type="term" value="C:nucleus"/>
    <property type="evidence" value="ECO:0000318"/>
    <property type="project" value="GO_Central"/>
</dbReference>
<dbReference type="SMART" id="SM00099">
    <property type="entry name" value="btg1"/>
    <property type="match status" value="1"/>
</dbReference>
<dbReference type="RefSeq" id="XP_001750019.1">
    <property type="nucleotide sequence ID" value="XM_001749967.1"/>
</dbReference>
<feature type="region of interest" description="Disordered" evidence="2">
    <location>
        <begin position="236"/>
        <end position="256"/>
    </location>
</feature>
<protein>
    <recommendedName>
        <fullName evidence="3">Anti-proliferative protein domain-containing protein</fullName>
    </recommendedName>
</protein>
<dbReference type="Proteomes" id="UP000001357">
    <property type="component" value="Unassembled WGS sequence"/>
</dbReference>
<keyword evidence="5" id="KW-1185">Reference proteome</keyword>
<evidence type="ECO:0000313" key="4">
    <source>
        <dbReference type="EMBL" id="EDQ85194.1"/>
    </source>
</evidence>
<feature type="region of interest" description="Disordered" evidence="2">
    <location>
        <begin position="299"/>
        <end position="331"/>
    </location>
</feature>
<evidence type="ECO:0000256" key="1">
    <source>
        <dbReference type="ARBA" id="ARBA00007989"/>
    </source>
</evidence>
<dbReference type="PANTHER" id="PTHR22978">
    <property type="entry name" value="B-CELL TRANSLOCATION GENE"/>
    <property type="match status" value="1"/>
</dbReference>
<dbReference type="SUPFAM" id="SSF160696">
    <property type="entry name" value="BTG domain-like"/>
    <property type="match status" value="1"/>
</dbReference>
<dbReference type="GO" id="GO:0005737">
    <property type="term" value="C:cytoplasm"/>
    <property type="evidence" value="ECO:0000318"/>
    <property type="project" value="GO_Central"/>
</dbReference>
<reference evidence="4 5" key="1">
    <citation type="journal article" date="2008" name="Nature">
        <title>The genome of the choanoflagellate Monosiga brevicollis and the origin of metazoans.</title>
        <authorList>
            <consortium name="JGI Sequencing"/>
            <person name="King N."/>
            <person name="Westbrook M.J."/>
            <person name="Young S.L."/>
            <person name="Kuo A."/>
            <person name="Abedin M."/>
            <person name="Chapman J."/>
            <person name="Fairclough S."/>
            <person name="Hellsten U."/>
            <person name="Isogai Y."/>
            <person name="Letunic I."/>
            <person name="Marr M."/>
            <person name="Pincus D."/>
            <person name="Putnam N."/>
            <person name="Rokas A."/>
            <person name="Wright K.J."/>
            <person name="Zuzow R."/>
            <person name="Dirks W."/>
            <person name="Good M."/>
            <person name="Goodstein D."/>
            <person name="Lemons D."/>
            <person name="Li W."/>
            <person name="Lyons J.B."/>
            <person name="Morris A."/>
            <person name="Nichols S."/>
            <person name="Richter D.J."/>
            <person name="Salamov A."/>
            <person name="Bork P."/>
            <person name="Lim W.A."/>
            <person name="Manning G."/>
            <person name="Miller W.T."/>
            <person name="McGinnis W."/>
            <person name="Shapiro H."/>
            <person name="Tjian R."/>
            <person name="Grigoriev I.V."/>
            <person name="Rokhsar D."/>
        </authorList>
    </citation>
    <scope>NUCLEOTIDE SEQUENCE [LARGE SCALE GENOMIC DNA]</scope>
    <source>
        <strain evidence="5">MX1 / ATCC 50154</strain>
    </source>
</reference>
<dbReference type="Gene3D" id="3.90.640.90">
    <property type="entry name" value="Anti-proliferative protein, N-terminal domain"/>
    <property type="match status" value="1"/>
</dbReference>
<gene>
    <name evidence="4" type="ORF">MONBRDRAFT_29490</name>
</gene>
<evidence type="ECO:0000259" key="3">
    <source>
        <dbReference type="SMART" id="SM00099"/>
    </source>
</evidence>
<name>A9VB87_MONBE</name>
<dbReference type="Pfam" id="PF07742">
    <property type="entry name" value="BTG"/>
    <property type="match status" value="1"/>
</dbReference>
<accession>A9VB87</accession>
<dbReference type="InterPro" id="IPR033332">
    <property type="entry name" value="BTG"/>
</dbReference>
<feature type="compositionally biased region" description="Polar residues" evidence="2">
    <location>
        <begin position="315"/>
        <end position="331"/>
    </location>
</feature>
<comment type="similarity">
    <text evidence="1">Belongs to the BTG family.</text>
</comment>
<evidence type="ECO:0000256" key="2">
    <source>
        <dbReference type="SAM" id="MobiDB-lite"/>
    </source>
</evidence>
<organism evidence="4 5">
    <name type="scientific">Monosiga brevicollis</name>
    <name type="common">Choanoflagellate</name>
    <dbReference type="NCBI Taxonomy" id="81824"/>
    <lineage>
        <taxon>Eukaryota</taxon>
        <taxon>Choanoflagellata</taxon>
        <taxon>Craspedida</taxon>
        <taxon>Salpingoecidae</taxon>
        <taxon>Monosiga</taxon>
    </lineage>
</organism>
<dbReference type="InterPro" id="IPR002087">
    <property type="entry name" value="Anti_prolifrtn"/>
</dbReference>
<dbReference type="InterPro" id="IPR036054">
    <property type="entry name" value="BTG-like_sf"/>
</dbReference>
<dbReference type="STRING" id="81824.A9VB87"/>